<reference evidence="1 2" key="1">
    <citation type="submission" date="2016-11" db="EMBL/GenBank/DDBJ databases">
        <authorList>
            <person name="Jaros S."/>
            <person name="Januszkiewicz K."/>
            <person name="Wedrychowicz H."/>
        </authorList>
    </citation>
    <scope>NUCLEOTIDE SEQUENCE [LARGE SCALE GENOMIC DNA]</scope>
    <source>
        <strain evidence="1 2">CECT 7868</strain>
    </source>
</reference>
<evidence type="ECO:0000313" key="2">
    <source>
        <dbReference type="Proteomes" id="UP000184608"/>
    </source>
</evidence>
<keyword evidence="2" id="KW-1185">Reference proteome</keyword>
<accession>A0A1M5ZMC3</accession>
<sequence>MVGDEKMKFTLIRPGRADINTQFSLIRPAFNGVPAAKYEYQFCRESVMNLGASFYQLKGHGASVRFIGYVTGDNEYLILAMTGKGLKQAAPHIIEAVRSQGYRSIKYHTVRPGMTRLLRSFGFKVIKTSGAESVLSLNLYKSNRQEAIRAGYGLTRNAETGFARPVYHRPQMMPVMFMNTGGL</sequence>
<evidence type="ECO:0000313" key="1">
    <source>
        <dbReference type="EMBL" id="SHI25324.1"/>
    </source>
</evidence>
<dbReference type="AlphaFoldDB" id="A0A1M5ZMC3"/>
<dbReference type="EMBL" id="FQXZ01000032">
    <property type="protein sequence ID" value="SHI25324.1"/>
    <property type="molecule type" value="Genomic_DNA"/>
</dbReference>
<organism evidence="1 2">
    <name type="scientific">Vibrio aerogenes CECT 7868</name>
    <dbReference type="NCBI Taxonomy" id="1216006"/>
    <lineage>
        <taxon>Bacteria</taxon>
        <taxon>Pseudomonadati</taxon>
        <taxon>Pseudomonadota</taxon>
        <taxon>Gammaproteobacteria</taxon>
        <taxon>Vibrionales</taxon>
        <taxon>Vibrionaceae</taxon>
        <taxon>Vibrio</taxon>
    </lineage>
</organism>
<gene>
    <name evidence="1" type="ORF">VA7868_02930</name>
</gene>
<name>A0A1M5ZMC3_9VIBR</name>
<protein>
    <recommendedName>
        <fullName evidence="3">N-acetyltransferase domain-containing protein</fullName>
    </recommendedName>
</protein>
<proteinExistence type="predicted"/>
<dbReference type="STRING" id="1216006.VA7868_02930"/>
<dbReference type="Proteomes" id="UP000184608">
    <property type="component" value="Unassembled WGS sequence"/>
</dbReference>
<evidence type="ECO:0008006" key="3">
    <source>
        <dbReference type="Google" id="ProtNLM"/>
    </source>
</evidence>